<sequence>MAFLPPINFTPKRDSHETINLFKGAFSRLYHRENMKRDRGQNRIEQNRFTTSDRTSYVLQKDLLDKGDEMQDILHEAFGIPPTSSFVDMNTSGTDGLELEVAPKRVSGIEILKKMKNIRNKFGKDPLAKSRKRKWGDVDDVEKMHLAGEQIPQDIQHLAIGPSKQVKIHHQLSIRGHMELWPEHQLDDTTFESEDDIEWVRHGVPGIEIDPQTLECNEAFDEDDDTS</sequence>
<keyword evidence="2" id="KW-1185">Reference proteome</keyword>
<reference evidence="1 2" key="1">
    <citation type="journal article" date="2021" name="bioRxiv">
        <title>Chromosome-scale and haplotype-resolved genome assembly of a tetraploid potato cultivar.</title>
        <authorList>
            <person name="Sun H."/>
            <person name="Jiao W.-B."/>
            <person name="Krause K."/>
            <person name="Campoy J.A."/>
            <person name="Goel M."/>
            <person name="Folz-Donahue K."/>
            <person name="Kukat C."/>
            <person name="Huettel B."/>
            <person name="Schneeberger K."/>
        </authorList>
    </citation>
    <scope>NUCLEOTIDE SEQUENCE [LARGE SCALE GENOMIC DNA]</scope>
    <source>
        <strain evidence="1">SolTubOtavaFocal</strain>
        <tissue evidence="1">Leaves</tissue>
    </source>
</reference>
<gene>
    <name evidence="1" type="ORF">KY290_024944</name>
</gene>
<accession>A0ABQ7UTZ1</accession>
<evidence type="ECO:0000313" key="2">
    <source>
        <dbReference type="Proteomes" id="UP000826656"/>
    </source>
</evidence>
<proteinExistence type="predicted"/>
<name>A0ABQ7UTZ1_SOLTU</name>
<evidence type="ECO:0000313" key="1">
    <source>
        <dbReference type="EMBL" id="KAH0754674.1"/>
    </source>
</evidence>
<dbReference type="EMBL" id="JAIVGD010000018">
    <property type="protein sequence ID" value="KAH0754674.1"/>
    <property type="molecule type" value="Genomic_DNA"/>
</dbReference>
<organism evidence="1 2">
    <name type="scientific">Solanum tuberosum</name>
    <name type="common">Potato</name>
    <dbReference type="NCBI Taxonomy" id="4113"/>
    <lineage>
        <taxon>Eukaryota</taxon>
        <taxon>Viridiplantae</taxon>
        <taxon>Streptophyta</taxon>
        <taxon>Embryophyta</taxon>
        <taxon>Tracheophyta</taxon>
        <taxon>Spermatophyta</taxon>
        <taxon>Magnoliopsida</taxon>
        <taxon>eudicotyledons</taxon>
        <taxon>Gunneridae</taxon>
        <taxon>Pentapetalae</taxon>
        <taxon>asterids</taxon>
        <taxon>lamiids</taxon>
        <taxon>Solanales</taxon>
        <taxon>Solanaceae</taxon>
        <taxon>Solanoideae</taxon>
        <taxon>Solaneae</taxon>
        <taxon>Solanum</taxon>
    </lineage>
</organism>
<comment type="caution">
    <text evidence="1">The sequence shown here is derived from an EMBL/GenBank/DDBJ whole genome shotgun (WGS) entry which is preliminary data.</text>
</comment>
<protein>
    <submittedName>
        <fullName evidence="1">Uncharacterized protein</fullName>
    </submittedName>
</protein>
<dbReference type="Proteomes" id="UP000826656">
    <property type="component" value="Unassembled WGS sequence"/>
</dbReference>